<evidence type="ECO:0000259" key="2">
    <source>
        <dbReference type="Pfam" id="PF07584"/>
    </source>
</evidence>
<evidence type="ECO:0000313" key="4">
    <source>
        <dbReference type="Proteomes" id="UP000294824"/>
    </source>
</evidence>
<organism evidence="3 4">
    <name type="scientific">Algibacter lectus</name>
    <dbReference type="NCBI Taxonomy" id="221126"/>
    <lineage>
        <taxon>Bacteria</taxon>
        <taxon>Pseudomonadati</taxon>
        <taxon>Bacteroidota</taxon>
        <taxon>Flavobacteriia</taxon>
        <taxon>Flavobacteriales</taxon>
        <taxon>Flavobacteriaceae</taxon>
        <taxon>Algibacter</taxon>
    </lineage>
</organism>
<feature type="transmembrane region" description="Helical" evidence="1">
    <location>
        <begin position="56"/>
        <end position="77"/>
    </location>
</feature>
<dbReference type="Pfam" id="PF07584">
    <property type="entry name" value="BatA"/>
    <property type="match status" value="1"/>
</dbReference>
<dbReference type="SUPFAM" id="SSF52317">
    <property type="entry name" value="Class I glutamine amidotransferase-like"/>
    <property type="match status" value="1"/>
</dbReference>
<keyword evidence="1" id="KW-0812">Transmembrane</keyword>
<feature type="domain" description="Aerotolerance regulator N-terminal" evidence="2">
    <location>
        <begin position="1"/>
        <end position="76"/>
    </location>
</feature>
<dbReference type="InterPro" id="IPR011933">
    <property type="entry name" value="Double_TM_dom"/>
</dbReference>
<reference evidence="3 4" key="1">
    <citation type="submission" date="2019-03" db="EMBL/GenBank/DDBJ databases">
        <title>Genomic Encyclopedia of Type Strains, Phase III (KMG-III): the genomes of soil and plant-associated and newly described type strains.</title>
        <authorList>
            <person name="Whitman W."/>
        </authorList>
    </citation>
    <scope>NUCLEOTIDE SEQUENCE [LARGE SCALE GENOMIC DNA]</scope>
    <source>
        <strain evidence="3 4">CECT 8301</strain>
    </source>
</reference>
<feature type="transmembrane region" description="Helical" evidence="1">
    <location>
        <begin position="618"/>
        <end position="640"/>
    </location>
</feature>
<dbReference type="InterPro" id="IPR024163">
    <property type="entry name" value="Aerotolerance_reg_N"/>
</dbReference>
<dbReference type="PANTHER" id="PTHR37464:SF1">
    <property type="entry name" value="BLL2463 PROTEIN"/>
    <property type="match status" value="1"/>
</dbReference>
<keyword evidence="1" id="KW-0472">Membrane</keyword>
<accession>A0A4R8MIJ7</accession>
<dbReference type="PANTHER" id="PTHR37464">
    <property type="entry name" value="BLL2463 PROTEIN"/>
    <property type="match status" value="1"/>
</dbReference>
<feature type="transmembrane region" description="Helical" evidence="1">
    <location>
        <begin position="6"/>
        <end position="24"/>
    </location>
</feature>
<name>A0A4R8MIJ7_9FLAO</name>
<keyword evidence="4" id="KW-1185">Reference proteome</keyword>
<evidence type="ECO:0000256" key="1">
    <source>
        <dbReference type="SAM" id="Phobius"/>
    </source>
</evidence>
<evidence type="ECO:0000313" key="3">
    <source>
        <dbReference type="EMBL" id="TDY64437.1"/>
    </source>
</evidence>
<comment type="caution">
    <text evidence="3">The sequence shown here is derived from an EMBL/GenBank/DDBJ whole genome shotgun (WGS) entry which is preliminary data.</text>
</comment>
<protein>
    <submittedName>
        <fullName evidence="3">Putative membrane protein (TIGR02226 family)</fullName>
    </submittedName>
</protein>
<dbReference type="AlphaFoldDB" id="A0A4R8MIJ7"/>
<gene>
    <name evidence="3" type="ORF">DFQ06_1347</name>
</gene>
<dbReference type="Proteomes" id="UP000294824">
    <property type="component" value="Unassembled WGS sequence"/>
</dbReference>
<dbReference type="NCBIfam" id="TIGR02226">
    <property type="entry name" value="two_anch"/>
    <property type="match status" value="1"/>
</dbReference>
<proteinExistence type="predicted"/>
<sequence length="641" mass="72661">MQFKHPELLYALLLLLIPIIVHLFQLRKFEKVDFTNVAFLKEAKLQARKSSQIKKWLILCTRLLLLACLVLAFAQPFTSKTNAFKSKKETVIYLDNSFSMQAKGNKGELLKRAIQDIIAHVPENENITLLTNNNVYKNVTIKSIKNDLLQLGYAATPLTSQAAYLKSNTFFSNQKSSLKNLIYISDFQDSNQGFSIDKDSLKTNYFVQLQPVNNENIAIDSAFISSKTASEIQLSVLLKNTGKPLENLPVSLFNNDTLIAKTSVSIDKEASTTFTLPTNKIINGKISIDDASLQFDNSLFFNINNTEKVNVLAINEANDDFLKRIYTVSEFNYTSFALNQLNYNILEAQNLVVLNEINTIPNALIAALKQFTSQGGSLVVIPSSNITIDTYNNLLQSFQSTFIHFNKTEKRITTINYSHPLFNNGVFEKQVSNFQYPKVNGFYNINSASLSSILKYEDGAPFLFQNKNTFVFTSALNKEHSNFKNSPLIVPTLYNIGKYSFKIPDLYYTIGKNNSFEVNTQLQQDAVLTLSNQTENMIPEQQLFNNKVLIKTSETPNTANIYSITNKTDVIKNVSYNYDRTESNLLYSNLSTTENINLNNSVAQVFDTIKSDSKINALWKWFVIFALAFLLTEMCILKYFK</sequence>
<dbReference type="RefSeq" id="WP_133966746.1">
    <property type="nucleotide sequence ID" value="NZ_SORL01000007.1"/>
</dbReference>
<keyword evidence="1" id="KW-1133">Transmembrane helix</keyword>
<dbReference type="EMBL" id="SORL01000007">
    <property type="protein sequence ID" value="TDY64437.1"/>
    <property type="molecule type" value="Genomic_DNA"/>
</dbReference>
<dbReference type="InterPro" id="IPR029062">
    <property type="entry name" value="Class_I_gatase-like"/>
</dbReference>